<name>A0ABR4N7F2_9FUNG</name>
<dbReference type="InterPro" id="IPR054498">
    <property type="entry name" value="2H-SAK"/>
</dbReference>
<reference evidence="3 4" key="1">
    <citation type="submission" date="2023-09" db="EMBL/GenBank/DDBJ databases">
        <title>Pangenome analysis of Batrachochytrium dendrobatidis and related Chytrids.</title>
        <authorList>
            <person name="Yacoub M.N."/>
            <person name="Stajich J.E."/>
            <person name="James T.Y."/>
        </authorList>
    </citation>
    <scope>NUCLEOTIDE SEQUENCE [LARGE SCALE GENOMIC DNA]</scope>
    <source>
        <strain evidence="3 4">JEL0888</strain>
    </source>
</reference>
<evidence type="ECO:0000313" key="4">
    <source>
        <dbReference type="Proteomes" id="UP001527925"/>
    </source>
</evidence>
<accession>A0ABR4N7F2</accession>
<evidence type="ECO:0000259" key="2">
    <source>
        <dbReference type="Pfam" id="PF22547"/>
    </source>
</evidence>
<feature type="domain" description="Swiss Army Knife 2H phosphoesterase" evidence="2">
    <location>
        <begin position="68"/>
        <end position="213"/>
    </location>
</feature>
<dbReference type="Pfam" id="PF22547">
    <property type="entry name" value="2H-SAK"/>
    <property type="match status" value="1"/>
</dbReference>
<protein>
    <recommendedName>
        <fullName evidence="2">Swiss Army Knife 2H phosphoesterase domain-containing protein</fullName>
    </recommendedName>
</protein>
<comment type="caution">
    <text evidence="3">The sequence shown here is derived from an EMBL/GenBank/DDBJ whole genome shotgun (WGS) entry which is preliminary data.</text>
</comment>
<keyword evidence="1" id="KW-0732">Signal</keyword>
<feature type="signal peptide" evidence="1">
    <location>
        <begin position="1"/>
        <end position="18"/>
    </location>
</feature>
<dbReference type="Proteomes" id="UP001527925">
    <property type="component" value="Unassembled WGS sequence"/>
</dbReference>
<feature type="chain" id="PRO_5046382293" description="Swiss Army Knife 2H phosphoesterase domain-containing protein" evidence="1">
    <location>
        <begin position="19"/>
        <end position="235"/>
    </location>
</feature>
<proteinExistence type="predicted"/>
<organism evidence="3 4">
    <name type="scientific">Polyrhizophydium stewartii</name>
    <dbReference type="NCBI Taxonomy" id="2732419"/>
    <lineage>
        <taxon>Eukaryota</taxon>
        <taxon>Fungi</taxon>
        <taxon>Fungi incertae sedis</taxon>
        <taxon>Chytridiomycota</taxon>
        <taxon>Chytridiomycota incertae sedis</taxon>
        <taxon>Chytridiomycetes</taxon>
        <taxon>Rhizophydiales</taxon>
        <taxon>Rhizophydiales incertae sedis</taxon>
        <taxon>Polyrhizophydium</taxon>
    </lineage>
</organism>
<sequence length="235" mass="25483">MLVSAVAAVASFAAAAAASYGSNAVVGVPPAPASTHFKDTYYFNTNLTLSAPSIPYLPHRGDPAKYGSYVQLTVDFGSVLPIFQQLNATYGPLTSRGEAHITVITPPEFLFAIKNALTIEEVEAIVLKHNLQSTPFRPVCVARQSQVVTAATSPAVGKRTFVYNILVDSPGLYAIRREVQKAYIAKGGDPSNFDYIAGFYPHITLGFETNDWFPEDHAYKTYATCFANILPARRV</sequence>
<evidence type="ECO:0000313" key="3">
    <source>
        <dbReference type="EMBL" id="KAL2915391.1"/>
    </source>
</evidence>
<evidence type="ECO:0000256" key="1">
    <source>
        <dbReference type="SAM" id="SignalP"/>
    </source>
</evidence>
<keyword evidence="4" id="KW-1185">Reference proteome</keyword>
<gene>
    <name evidence="3" type="ORF">HK105_205007</name>
</gene>
<dbReference type="EMBL" id="JADGIZ020000024">
    <property type="protein sequence ID" value="KAL2915391.1"/>
    <property type="molecule type" value="Genomic_DNA"/>
</dbReference>